<evidence type="ECO:0000313" key="3">
    <source>
        <dbReference type="Proteomes" id="UP001597040"/>
    </source>
</evidence>
<comment type="caution">
    <text evidence="2">The sequence shown here is derived from an EMBL/GenBank/DDBJ whole genome shotgun (WGS) entry which is preliminary data.</text>
</comment>
<keyword evidence="3" id="KW-1185">Reference proteome</keyword>
<sequence length="120" mass="13662">MKIKKTAIFTGVTAGISSMVLWIIMNFYNPYSSILEYEPLASTFFMLFLPAALATVAALTSKKFFMLITFLWSLPLSLYFLLTPGIFALFGITSFAYLISYLFMREKKRSVHTKNINAPF</sequence>
<accession>A0ABW3LMT9</accession>
<name>A0ABW3LMT9_9BACI</name>
<feature type="transmembrane region" description="Helical" evidence="1">
    <location>
        <begin position="64"/>
        <end position="80"/>
    </location>
</feature>
<feature type="transmembrane region" description="Helical" evidence="1">
    <location>
        <begin position="86"/>
        <end position="104"/>
    </location>
</feature>
<gene>
    <name evidence="2" type="ORF">ACFQ3N_14985</name>
</gene>
<feature type="transmembrane region" description="Helical" evidence="1">
    <location>
        <begin position="40"/>
        <end position="59"/>
    </location>
</feature>
<keyword evidence="1" id="KW-1133">Transmembrane helix</keyword>
<keyword evidence="1" id="KW-0472">Membrane</keyword>
<proteinExistence type="predicted"/>
<protein>
    <recommendedName>
        <fullName evidence="4">DUF2651 domain-containing protein</fullName>
    </recommendedName>
</protein>
<evidence type="ECO:0000313" key="2">
    <source>
        <dbReference type="EMBL" id="MFD1039691.1"/>
    </source>
</evidence>
<organism evidence="2 3">
    <name type="scientific">Virgibacillus byunsanensis</name>
    <dbReference type="NCBI Taxonomy" id="570945"/>
    <lineage>
        <taxon>Bacteria</taxon>
        <taxon>Bacillati</taxon>
        <taxon>Bacillota</taxon>
        <taxon>Bacilli</taxon>
        <taxon>Bacillales</taxon>
        <taxon>Bacillaceae</taxon>
        <taxon>Virgibacillus</taxon>
    </lineage>
</organism>
<evidence type="ECO:0008006" key="4">
    <source>
        <dbReference type="Google" id="ProtNLM"/>
    </source>
</evidence>
<reference evidence="3" key="1">
    <citation type="journal article" date="2019" name="Int. J. Syst. Evol. Microbiol.">
        <title>The Global Catalogue of Microorganisms (GCM) 10K type strain sequencing project: providing services to taxonomists for standard genome sequencing and annotation.</title>
        <authorList>
            <consortium name="The Broad Institute Genomics Platform"/>
            <consortium name="The Broad Institute Genome Sequencing Center for Infectious Disease"/>
            <person name="Wu L."/>
            <person name="Ma J."/>
        </authorList>
    </citation>
    <scope>NUCLEOTIDE SEQUENCE [LARGE SCALE GENOMIC DNA]</scope>
    <source>
        <strain evidence="3">CCUG 56754</strain>
    </source>
</reference>
<dbReference type="Proteomes" id="UP001597040">
    <property type="component" value="Unassembled WGS sequence"/>
</dbReference>
<feature type="transmembrane region" description="Helical" evidence="1">
    <location>
        <begin position="7"/>
        <end position="28"/>
    </location>
</feature>
<dbReference type="EMBL" id="JBHTKJ010000044">
    <property type="protein sequence ID" value="MFD1039691.1"/>
    <property type="molecule type" value="Genomic_DNA"/>
</dbReference>
<keyword evidence="1" id="KW-0812">Transmembrane</keyword>
<dbReference type="RefSeq" id="WP_390363349.1">
    <property type="nucleotide sequence ID" value="NZ_JBHTKJ010000044.1"/>
</dbReference>
<evidence type="ECO:0000256" key="1">
    <source>
        <dbReference type="SAM" id="Phobius"/>
    </source>
</evidence>